<evidence type="ECO:0000256" key="3">
    <source>
        <dbReference type="ARBA" id="ARBA00022679"/>
    </source>
</evidence>
<proteinExistence type="predicted"/>
<evidence type="ECO:0000256" key="1">
    <source>
        <dbReference type="ARBA" id="ARBA00012513"/>
    </source>
</evidence>
<evidence type="ECO:0000313" key="13">
    <source>
        <dbReference type="Proteomes" id="UP000318017"/>
    </source>
</evidence>
<evidence type="ECO:0000256" key="7">
    <source>
        <dbReference type="PROSITE-ProRule" id="PRU10141"/>
    </source>
</evidence>
<protein>
    <recommendedName>
        <fullName evidence="1">non-specific serine/threonine protein kinase</fullName>
        <ecNumber evidence="1">2.7.11.1</ecNumber>
    </recommendedName>
</protein>
<dbReference type="InterPro" id="IPR036249">
    <property type="entry name" value="Thioredoxin-like_sf"/>
</dbReference>
<evidence type="ECO:0000256" key="6">
    <source>
        <dbReference type="ARBA" id="ARBA00022840"/>
    </source>
</evidence>
<dbReference type="InterPro" id="IPR017441">
    <property type="entry name" value="Protein_kinase_ATP_BS"/>
</dbReference>
<evidence type="ECO:0000313" key="12">
    <source>
        <dbReference type="EMBL" id="QDV26507.1"/>
    </source>
</evidence>
<dbReference type="InterPro" id="IPR000866">
    <property type="entry name" value="AhpC/TSA"/>
</dbReference>
<sequence>MIARFHYDDQSLLQLLRDNPRETASDMLAHVESCAACQTKLETLSSGGMSWNEVAGMMQQDDLSPLAASTNAIPNSAPAGMGTTLPPFLQASEHPQSLGRFARYEIMEILGRGGMGIVMRGYDPALERYCAVKVLAPELASSAAARRRFSREAKSAAAVVHPHVVPIQTVDDHEGFPYLVMPVVEGKSLQQRVESDGPLSTIESVRIALQIAEGLAAAHQQGLVHRDIKPANILLENGVERVQITDFGLARAVDDASMTCSGMISGTPQYMSPEQAHGDEIDHRSDLFSLGSVMYFMLTGHSPFRAETTMGVLNRIGNDEPRRLQTIQPEIPWWLDNVVMRLLAKTPADRFESAQEIAQLLEGCLSHLQQPTTVPLPESISVDIAPQKIARPPLAKLVAAGALALALFFSGVLIVLEFNKGTLTIESEIDEIAVRILRNDELVESLQVSKQGSSTRIAAGEYVVELDGEFPEIEIEKNTVTLAHGENQTIRIRRTKTPSFVASDISEQLSGSWRVTNLERDESRMHFGENIVVTFEKWKITSLNEPESTEHYVYQLLPNQRMRLITYAAPSADEELVELQFRYELRDANHLEFQKCDLEGMPTGIPMLLTRLKETEEPSTYVSEIVTVATSPSNGWAESEVLHTHVRLVQSEGFLASVEWPKELPFPSSPNAETLRNLKKYFLVKSIGDSQIEIGLYGDVTTRSSRDLMVRAIADTYRKKFAQPRSAADEKAIQDLVLSHRLLLEERGMAEAEHRHLTAGVEPNENDVAESVARLKRLNESLTKLCEQLFELGVPALAGSLELSLSRAGRTAALEQPELASPFDSSLAPNLDNPAFSELRELQIEYSKLAAKYEKARSEASDEVELNRVIKELDPREIMPTKYLAFEERYPESDAGFEALMEVARMAGSVGDPASQSAQARVEASERILDHYINQRGLERIVPLFGNGPFQSQTAGFLQQLVEKSPYRDTQAEVLVVQLLQGKQLLAVESLLPTFLHEQRLKLNGGNDDSLQVKLEQRYMLEKLENTDFAQLRADLNSKLERLENDYSNVRVSSYGTGGNAARRLSHAINQVRIGETAPEIITSNVDGQPFQLSRYRGKIVVLLFLQSTMANYQEMYAPLRQLVAKYSWAPVKFVGIINTDDRASLRAASQRGDLNFTVIRQPLLNPPLSQDWGIENYPRVYIVDTEGILQPELHMPFYGEGGYDTHDVDDTIGKLLKASATSVSSEQGAANSNQPSQSSSHPKESATAEGNAAFATPESLMQYYADCQFCGDTAGCLDCYSNRVIEQFATNYLITASGLLGMYRKLEHEEPSDEHRKLTGDLEALLERSCIDDPPATARAALYQAAGSMRDELTGGVAREPTQSELMLIAASPSLLKNPRQFVLEFSQRGAADSSSKLDENPRNEYPSN</sequence>
<dbReference type="Gene3D" id="1.10.510.10">
    <property type="entry name" value="Transferase(Phosphotransferase) domain 1"/>
    <property type="match status" value="1"/>
</dbReference>
<dbReference type="SMART" id="SM00220">
    <property type="entry name" value="S_TKc"/>
    <property type="match status" value="1"/>
</dbReference>
<organism evidence="12 13">
    <name type="scientific">Aureliella helgolandensis</name>
    <dbReference type="NCBI Taxonomy" id="2527968"/>
    <lineage>
        <taxon>Bacteria</taxon>
        <taxon>Pseudomonadati</taxon>
        <taxon>Planctomycetota</taxon>
        <taxon>Planctomycetia</taxon>
        <taxon>Pirellulales</taxon>
        <taxon>Pirellulaceae</taxon>
        <taxon>Aureliella</taxon>
    </lineage>
</organism>
<feature type="coiled-coil region" evidence="8">
    <location>
        <begin position="1026"/>
        <end position="1053"/>
    </location>
</feature>
<dbReference type="SUPFAM" id="SSF52833">
    <property type="entry name" value="Thioredoxin-like"/>
    <property type="match status" value="1"/>
</dbReference>
<dbReference type="Proteomes" id="UP000318017">
    <property type="component" value="Chromosome"/>
</dbReference>
<evidence type="ECO:0000259" key="11">
    <source>
        <dbReference type="PROSITE" id="PS51352"/>
    </source>
</evidence>
<evidence type="ECO:0000256" key="2">
    <source>
        <dbReference type="ARBA" id="ARBA00022527"/>
    </source>
</evidence>
<dbReference type="PANTHER" id="PTHR43289:SF6">
    <property type="entry name" value="SERINE_THREONINE-PROTEIN KINASE NEKL-3"/>
    <property type="match status" value="1"/>
</dbReference>
<name>A0A518GD62_9BACT</name>
<dbReference type="PROSITE" id="PS00107">
    <property type="entry name" value="PROTEIN_KINASE_ATP"/>
    <property type="match status" value="1"/>
</dbReference>
<keyword evidence="6 7" id="KW-0067">ATP-binding</keyword>
<feature type="domain" description="Protein kinase" evidence="10">
    <location>
        <begin position="104"/>
        <end position="365"/>
    </location>
</feature>
<dbReference type="Pfam" id="PF00578">
    <property type="entry name" value="AhpC-TSA"/>
    <property type="match status" value="1"/>
</dbReference>
<dbReference type="InterPro" id="IPR013766">
    <property type="entry name" value="Thioredoxin_domain"/>
</dbReference>
<dbReference type="OrthoDB" id="6111975at2"/>
<keyword evidence="5 12" id="KW-0418">Kinase</keyword>
<dbReference type="GO" id="GO:0016491">
    <property type="term" value="F:oxidoreductase activity"/>
    <property type="evidence" value="ECO:0007669"/>
    <property type="project" value="InterPro"/>
</dbReference>
<feature type="domain" description="Thioredoxin" evidence="11">
    <location>
        <begin position="1072"/>
        <end position="1218"/>
    </location>
</feature>
<evidence type="ECO:0000256" key="9">
    <source>
        <dbReference type="SAM" id="MobiDB-lite"/>
    </source>
</evidence>
<feature type="region of interest" description="Disordered" evidence="9">
    <location>
        <begin position="1224"/>
        <end position="1250"/>
    </location>
</feature>
<keyword evidence="13" id="KW-1185">Reference proteome</keyword>
<dbReference type="PROSITE" id="PS51352">
    <property type="entry name" value="THIOREDOXIN_2"/>
    <property type="match status" value="1"/>
</dbReference>
<keyword evidence="2" id="KW-0723">Serine/threonine-protein kinase</keyword>
<dbReference type="KEGG" id="ahel:Q31a_48810"/>
<accession>A0A518GD62</accession>
<feature type="binding site" evidence="7">
    <location>
        <position position="133"/>
    </location>
    <ligand>
        <name>ATP</name>
        <dbReference type="ChEBI" id="CHEBI:30616"/>
    </ligand>
</feature>
<evidence type="ECO:0000256" key="8">
    <source>
        <dbReference type="SAM" id="Coils"/>
    </source>
</evidence>
<dbReference type="CDD" id="cd14014">
    <property type="entry name" value="STKc_PknB_like"/>
    <property type="match status" value="1"/>
</dbReference>
<dbReference type="InterPro" id="IPR011009">
    <property type="entry name" value="Kinase-like_dom_sf"/>
</dbReference>
<dbReference type="GO" id="GO:0005524">
    <property type="term" value="F:ATP binding"/>
    <property type="evidence" value="ECO:0007669"/>
    <property type="project" value="UniProtKB-UniRule"/>
</dbReference>
<evidence type="ECO:0000256" key="5">
    <source>
        <dbReference type="ARBA" id="ARBA00022777"/>
    </source>
</evidence>
<dbReference type="EC" id="2.7.11.1" evidence="1"/>
<dbReference type="PANTHER" id="PTHR43289">
    <property type="entry name" value="MITOGEN-ACTIVATED PROTEIN KINASE KINASE KINASE 20-RELATED"/>
    <property type="match status" value="1"/>
</dbReference>
<dbReference type="GO" id="GO:0016209">
    <property type="term" value="F:antioxidant activity"/>
    <property type="evidence" value="ECO:0007669"/>
    <property type="project" value="InterPro"/>
</dbReference>
<keyword evidence="3 12" id="KW-0808">Transferase</keyword>
<dbReference type="FunFam" id="1.10.510.10:FF:000021">
    <property type="entry name" value="Serine/threonine protein kinase"/>
    <property type="match status" value="1"/>
</dbReference>
<reference evidence="12 13" key="1">
    <citation type="submission" date="2019-02" db="EMBL/GenBank/DDBJ databases">
        <title>Deep-cultivation of Planctomycetes and their phenomic and genomic characterization uncovers novel biology.</title>
        <authorList>
            <person name="Wiegand S."/>
            <person name="Jogler M."/>
            <person name="Boedeker C."/>
            <person name="Pinto D."/>
            <person name="Vollmers J."/>
            <person name="Rivas-Marin E."/>
            <person name="Kohn T."/>
            <person name="Peeters S.H."/>
            <person name="Heuer A."/>
            <person name="Rast P."/>
            <person name="Oberbeckmann S."/>
            <person name="Bunk B."/>
            <person name="Jeske O."/>
            <person name="Meyerdierks A."/>
            <person name="Storesund J.E."/>
            <person name="Kallscheuer N."/>
            <person name="Luecker S."/>
            <person name="Lage O.M."/>
            <person name="Pohl T."/>
            <person name="Merkel B.J."/>
            <person name="Hornburger P."/>
            <person name="Mueller R.-W."/>
            <person name="Bruemmer F."/>
            <person name="Labrenz M."/>
            <person name="Spormann A.M."/>
            <person name="Op den Camp H."/>
            <person name="Overmann J."/>
            <person name="Amann R."/>
            <person name="Jetten M.S.M."/>
            <person name="Mascher T."/>
            <person name="Medema M.H."/>
            <person name="Devos D.P."/>
            <person name="Kaster A.-K."/>
            <person name="Ovreas L."/>
            <person name="Rohde M."/>
            <person name="Galperin M.Y."/>
            <person name="Jogler C."/>
        </authorList>
    </citation>
    <scope>NUCLEOTIDE SEQUENCE [LARGE SCALE GENOMIC DNA]</scope>
    <source>
        <strain evidence="12 13">Q31a</strain>
    </source>
</reference>
<dbReference type="InterPro" id="IPR008271">
    <property type="entry name" value="Ser/Thr_kinase_AS"/>
</dbReference>
<dbReference type="RefSeq" id="WP_145082697.1">
    <property type="nucleotide sequence ID" value="NZ_CP036298.1"/>
</dbReference>
<feature type="region of interest" description="Disordered" evidence="9">
    <location>
        <begin position="1389"/>
        <end position="1410"/>
    </location>
</feature>
<evidence type="ECO:0000259" key="10">
    <source>
        <dbReference type="PROSITE" id="PS50011"/>
    </source>
</evidence>
<dbReference type="EMBL" id="CP036298">
    <property type="protein sequence ID" value="QDV26507.1"/>
    <property type="molecule type" value="Genomic_DNA"/>
</dbReference>
<keyword evidence="8" id="KW-0175">Coiled coil</keyword>
<dbReference type="Gene3D" id="3.40.30.10">
    <property type="entry name" value="Glutaredoxin"/>
    <property type="match status" value="1"/>
</dbReference>
<dbReference type="Pfam" id="PF00069">
    <property type="entry name" value="Pkinase"/>
    <property type="match status" value="1"/>
</dbReference>
<dbReference type="Gene3D" id="3.30.200.20">
    <property type="entry name" value="Phosphorylase Kinase, domain 1"/>
    <property type="match status" value="1"/>
</dbReference>
<dbReference type="GO" id="GO:0004674">
    <property type="term" value="F:protein serine/threonine kinase activity"/>
    <property type="evidence" value="ECO:0007669"/>
    <property type="project" value="UniProtKB-KW"/>
</dbReference>
<gene>
    <name evidence="12" type="primary">pknB_20</name>
    <name evidence="12" type="ORF">Q31a_48810</name>
</gene>
<keyword evidence="4 7" id="KW-0547">Nucleotide-binding</keyword>
<evidence type="ECO:0000256" key="4">
    <source>
        <dbReference type="ARBA" id="ARBA00022741"/>
    </source>
</evidence>
<dbReference type="PROSITE" id="PS00108">
    <property type="entry name" value="PROTEIN_KINASE_ST"/>
    <property type="match status" value="1"/>
</dbReference>
<feature type="compositionally biased region" description="Low complexity" evidence="9">
    <location>
        <begin position="1230"/>
        <end position="1241"/>
    </location>
</feature>
<dbReference type="CDD" id="cd02966">
    <property type="entry name" value="TlpA_like_family"/>
    <property type="match status" value="1"/>
</dbReference>
<dbReference type="InterPro" id="IPR000719">
    <property type="entry name" value="Prot_kinase_dom"/>
</dbReference>
<dbReference type="SUPFAM" id="SSF56112">
    <property type="entry name" value="Protein kinase-like (PK-like)"/>
    <property type="match status" value="1"/>
</dbReference>
<dbReference type="PROSITE" id="PS50011">
    <property type="entry name" value="PROTEIN_KINASE_DOM"/>
    <property type="match status" value="1"/>
</dbReference>